<dbReference type="SUPFAM" id="SSF53613">
    <property type="entry name" value="Ribokinase-like"/>
    <property type="match status" value="1"/>
</dbReference>
<evidence type="ECO:0000256" key="2">
    <source>
        <dbReference type="ARBA" id="ARBA00022679"/>
    </source>
</evidence>
<dbReference type="PANTHER" id="PTHR43085:SF1">
    <property type="entry name" value="PSEUDOURIDINE KINASE-RELATED"/>
    <property type="match status" value="1"/>
</dbReference>
<reference evidence="7 8" key="1">
    <citation type="submission" date="2019-09" db="EMBL/GenBank/DDBJ databases">
        <authorList>
            <person name="Chandra G."/>
            <person name="Truman W A."/>
        </authorList>
    </citation>
    <scope>NUCLEOTIDE SEQUENCE [LARGE SCALE GENOMIC DNA]</scope>
    <source>
        <strain evidence="7">PS723</strain>
    </source>
</reference>
<dbReference type="Gene3D" id="3.40.1190.20">
    <property type="match status" value="1"/>
</dbReference>
<dbReference type="RefSeq" id="WP_150807415.1">
    <property type="nucleotide sequence ID" value="NZ_CABVHY010000053.1"/>
</dbReference>
<keyword evidence="5" id="KW-0067">ATP-binding</keyword>
<dbReference type="PROSITE" id="PS00584">
    <property type="entry name" value="PFKB_KINASES_2"/>
    <property type="match status" value="1"/>
</dbReference>
<dbReference type="CDD" id="cd01166">
    <property type="entry name" value="KdgK"/>
    <property type="match status" value="1"/>
</dbReference>
<evidence type="ECO:0000313" key="7">
    <source>
        <dbReference type="EMBL" id="VVO43845.1"/>
    </source>
</evidence>
<protein>
    <submittedName>
        <fullName evidence="7">2-dehydro-3-deoxygluconokinase</fullName>
        <ecNumber evidence="7">2.7.1.45</ecNumber>
    </submittedName>
</protein>
<evidence type="ECO:0000256" key="5">
    <source>
        <dbReference type="ARBA" id="ARBA00022840"/>
    </source>
</evidence>
<keyword evidence="2 7" id="KW-0808">Transferase</keyword>
<dbReference type="InterPro" id="IPR029056">
    <property type="entry name" value="Ribokinase-like"/>
</dbReference>
<dbReference type="InterPro" id="IPR050306">
    <property type="entry name" value="PfkB_Carbo_kinase"/>
</dbReference>
<dbReference type="OrthoDB" id="9776822at2"/>
<evidence type="ECO:0000256" key="4">
    <source>
        <dbReference type="ARBA" id="ARBA00022777"/>
    </source>
</evidence>
<feature type="domain" description="Carbohydrate kinase PfkB" evidence="6">
    <location>
        <begin position="24"/>
        <end position="305"/>
    </location>
</feature>
<evidence type="ECO:0000256" key="1">
    <source>
        <dbReference type="ARBA" id="ARBA00010688"/>
    </source>
</evidence>
<dbReference type="EMBL" id="CABVHY010000053">
    <property type="protein sequence ID" value="VVO43845.1"/>
    <property type="molecule type" value="Genomic_DNA"/>
</dbReference>
<dbReference type="InterPro" id="IPR002173">
    <property type="entry name" value="Carboh/pur_kinase_PfkB_CS"/>
</dbReference>
<evidence type="ECO:0000259" key="6">
    <source>
        <dbReference type="Pfam" id="PF00294"/>
    </source>
</evidence>
<dbReference type="PANTHER" id="PTHR43085">
    <property type="entry name" value="HEXOKINASE FAMILY MEMBER"/>
    <property type="match status" value="1"/>
</dbReference>
<comment type="similarity">
    <text evidence="1">Belongs to the carbohydrate kinase PfkB family.</text>
</comment>
<dbReference type="InterPro" id="IPR011611">
    <property type="entry name" value="PfkB_dom"/>
</dbReference>
<organism evidence="7 8">
    <name type="scientific">Pseudomonas fluorescens</name>
    <dbReference type="NCBI Taxonomy" id="294"/>
    <lineage>
        <taxon>Bacteria</taxon>
        <taxon>Pseudomonadati</taxon>
        <taxon>Pseudomonadota</taxon>
        <taxon>Gammaproteobacteria</taxon>
        <taxon>Pseudomonadales</taxon>
        <taxon>Pseudomonadaceae</taxon>
        <taxon>Pseudomonas</taxon>
    </lineage>
</organism>
<dbReference type="Proteomes" id="UP000379480">
    <property type="component" value="Unassembled WGS sequence"/>
</dbReference>
<proteinExistence type="inferred from homology"/>
<dbReference type="GO" id="GO:0005524">
    <property type="term" value="F:ATP binding"/>
    <property type="evidence" value="ECO:0007669"/>
    <property type="project" value="UniProtKB-KW"/>
</dbReference>
<name>A0A5E7FX60_PSEFL</name>
<keyword evidence="4 7" id="KW-0418">Kinase</keyword>
<accession>A0A5E7FX60</accession>
<dbReference type="AlphaFoldDB" id="A0A5E7FX60"/>
<evidence type="ECO:0000313" key="8">
    <source>
        <dbReference type="Proteomes" id="UP000379480"/>
    </source>
</evidence>
<dbReference type="Pfam" id="PF00294">
    <property type="entry name" value="PfkB"/>
    <property type="match status" value="1"/>
</dbReference>
<sequence length="318" mass="34035">MTTAVDVVTCGEPMGLFASDHVSSLKDAGRFVRLPAGAELNVAVGLSRLGHKVGFISNLGDDSLGHWLLDVLAGDGIDHRFVTLDPRHPTGLMFKSRRQDGGDPDVEYYRKGSAASAMSVEHYPAEYCRSARHLHITGISPALSQSMRDLIFHMAKDMRAAGRTVSFDPNLRKTLWRSNEEMIDCLNQLAQSSDWIFPGLSEGQLLTGLQEPGEIADFYLARGCSVVVVKLGAQGAYYATHETRGFVAGVSVEQIVDTVGAGDGFAAGVVSALLEGLSVQDAAKRGNAIGARVLGFPGDSDGLPTRTQLTELQDSQTD</sequence>
<evidence type="ECO:0000256" key="3">
    <source>
        <dbReference type="ARBA" id="ARBA00022741"/>
    </source>
</evidence>
<gene>
    <name evidence="7" type="primary">kdgK_2</name>
    <name evidence="7" type="ORF">PS723_06252</name>
</gene>
<dbReference type="GO" id="GO:0008673">
    <property type="term" value="F:2-dehydro-3-deoxygluconokinase activity"/>
    <property type="evidence" value="ECO:0007669"/>
    <property type="project" value="UniProtKB-EC"/>
</dbReference>
<dbReference type="EC" id="2.7.1.45" evidence="7"/>
<keyword evidence="3" id="KW-0547">Nucleotide-binding</keyword>